<dbReference type="EMBL" id="GBRH01232765">
    <property type="protein sequence ID" value="JAD65130.1"/>
    <property type="molecule type" value="Transcribed_RNA"/>
</dbReference>
<evidence type="ECO:0000313" key="1">
    <source>
        <dbReference type="EMBL" id="JAD65130.1"/>
    </source>
</evidence>
<accession>A0A0A9BVG8</accession>
<reference evidence="1" key="2">
    <citation type="journal article" date="2015" name="Data Brief">
        <title>Shoot transcriptome of the giant reed, Arundo donax.</title>
        <authorList>
            <person name="Barrero R.A."/>
            <person name="Guerrero F.D."/>
            <person name="Moolhuijzen P."/>
            <person name="Goolsby J.A."/>
            <person name="Tidwell J."/>
            <person name="Bellgard S.E."/>
            <person name="Bellgard M.I."/>
        </authorList>
    </citation>
    <scope>NUCLEOTIDE SEQUENCE</scope>
    <source>
        <tissue evidence="1">Shoot tissue taken approximately 20 cm above the soil surface</tissue>
    </source>
</reference>
<reference evidence="1" key="1">
    <citation type="submission" date="2014-09" db="EMBL/GenBank/DDBJ databases">
        <authorList>
            <person name="Magalhaes I.L.F."/>
            <person name="Oliveira U."/>
            <person name="Santos F.R."/>
            <person name="Vidigal T.H.D.A."/>
            <person name="Brescovit A.D."/>
            <person name="Santos A.J."/>
        </authorList>
    </citation>
    <scope>NUCLEOTIDE SEQUENCE</scope>
    <source>
        <tissue evidence="1">Shoot tissue taken approximately 20 cm above the soil surface</tissue>
    </source>
</reference>
<protein>
    <submittedName>
        <fullName evidence="1">Uncharacterized protein</fullName>
    </submittedName>
</protein>
<sequence>MPLQCNLNDYTCVLCCWRVEPQFLC</sequence>
<name>A0A0A9BVG8_ARUDO</name>
<organism evidence="1">
    <name type="scientific">Arundo donax</name>
    <name type="common">Giant reed</name>
    <name type="synonym">Donax arundinaceus</name>
    <dbReference type="NCBI Taxonomy" id="35708"/>
    <lineage>
        <taxon>Eukaryota</taxon>
        <taxon>Viridiplantae</taxon>
        <taxon>Streptophyta</taxon>
        <taxon>Embryophyta</taxon>
        <taxon>Tracheophyta</taxon>
        <taxon>Spermatophyta</taxon>
        <taxon>Magnoliopsida</taxon>
        <taxon>Liliopsida</taxon>
        <taxon>Poales</taxon>
        <taxon>Poaceae</taxon>
        <taxon>PACMAD clade</taxon>
        <taxon>Arundinoideae</taxon>
        <taxon>Arundineae</taxon>
        <taxon>Arundo</taxon>
    </lineage>
</organism>
<dbReference type="AlphaFoldDB" id="A0A0A9BVG8"/>
<proteinExistence type="predicted"/>